<dbReference type="AlphaFoldDB" id="A0A8J8NDU2"/>
<accession>A0A8J8NDU2</accession>
<dbReference type="InterPro" id="IPR039723">
    <property type="entry name" value="Vps71/ZNHIT1"/>
</dbReference>
<evidence type="ECO:0000256" key="1">
    <source>
        <dbReference type="ARBA" id="ARBA00022723"/>
    </source>
</evidence>
<gene>
    <name evidence="7" type="ORF">FGO68_gene16838</name>
    <name evidence="6" type="ORF">FGO68_gene7044</name>
</gene>
<feature type="domain" description="HIT-type" evidence="5">
    <location>
        <begin position="61"/>
        <end position="93"/>
    </location>
</feature>
<dbReference type="GO" id="GO:0006338">
    <property type="term" value="P:chromatin remodeling"/>
    <property type="evidence" value="ECO:0007669"/>
    <property type="project" value="InterPro"/>
</dbReference>
<dbReference type="InterPro" id="IPR007529">
    <property type="entry name" value="Znf_HIT"/>
</dbReference>
<protein>
    <recommendedName>
        <fullName evidence="5">HIT-type domain-containing protein</fullName>
    </recommendedName>
</protein>
<evidence type="ECO:0000256" key="2">
    <source>
        <dbReference type="ARBA" id="ARBA00022771"/>
    </source>
</evidence>
<evidence type="ECO:0000256" key="3">
    <source>
        <dbReference type="ARBA" id="ARBA00022833"/>
    </source>
</evidence>
<evidence type="ECO:0000313" key="7">
    <source>
        <dbReference type="EMBL" id="TNV73178.1"/>
    </source>
</evidence>
<dbReference type="OrthoDB" id="413267at2759"/>
<dbReference type="GO" id="GO:0005634">
    <property type="term" value="C:nucleus"/>
    <property type="evidence" value="ECO:0007669"/>
    <property type="project" value="UniProtKB-ARBA"/>
</dbReference>
<keyword evidence="3" id="KW-0862">Zinc</keyword>
<evidence type="ECO:0000313" key="6">
    <source>
        <dbReference type="EMBL" id="TNV73177.1"/>
    </source>
</evidence>
<dbReference type="Pfam" id="PF04438">
    <property type="entry name" value="zf-HIT"/>
    <property type="match status" value="1"/>
</dbReference>
<dbReference type="EMBL" id="RRYP01019623">
    <property type="protein sequence ID" value="TNV73178.1"/>
    <property type="molecule type" value="Genomic_DNA"/>
</dbReference>
<reference evidence="7" key="1">
    <citation type="submission" date="2019-06" db="EMBL/GenBank/DDBJ databases">
        <authorList>
            <person name="Zheng W."/>
        </authorList>
    </citation>
    <scope>NUCLEOTIDE SEQUENCE</scope>
    <source>
        <strain evidence="7">QDHG01</strain>
    </source>
</reference>
<sequence>MNSTNISKDNVGKKGQRGKLDIAKIFYQEFYEGNSEENSMNFHNYLSVAARPSKFPVRFFCSVCGYNSKYQCTRCGLRYCTMRCGETHRETRCIKFAE</sequence>
<dbReference type="Proteomes" id="UP000785679">
    <property type="component" value="Unassembled WGS sequence"/>
</dbReference>
<keyword evidence="1" id="KW-0479">Metal-binding</keyword>
<dbReference type="Gene3D" id="3.30.60.190">
    <property type="match status" value="1"/>
</dbReference>
<dbReference type="PANTHER" id="PTHR13093">
    <property type="entry name" value="ZINC FINGER HIT DOMAIN CONTAINING PROTEIN 1"/>
    <property type="match status" value="1"/>
</dbReference>
<evidence type="ECO:0000313" key="8">
    <source>
        <dbReference type="Proteomes" id="UP000785679"/>
    </source>
</evidence>
<evidence type="ECO:0000259" key="5">
    <source>
        <dbReference type="PROSITE" id="PS51083"/>
    </source>
</evidence>
<name>A0A8J8NDU2_HALGN</name>
<comment type="caution">
    <text evidence="7">The sequence shown here is derived from an EMBL/GenBank/DDBJ whole genome shotgun (WGS) entry which is preliminary data.</text>
</comment>
<keyword evidence="2 4" id="KW-0863">Zinc-finger</keyword>
<dbReference type="CDD" id="cd21437">
    <property type="entry name" value="zf-HIT_ZNHIT1_like"/>
    <property type="match status" value="1"/>
</dbReference>
<dbReference type="SUPFAM" id="SSF144232">
    <property type="entry name" value="HIT/MYND zinc finger-like"/>
    <property type="match status" value="1"/>
</dbReference>
<dbReference type="EMBL" id="RRYP01019624">
    <property type="protein sequence ID" value="TNV73177.1"/>
    <property type="molecule type" value="Genomic_DNA"/>
</dbReference>
<proteinExistence type="predicted"/>
<dbReference type="PROSITE" id="PS51083">
    <property type="entry name" value="ZF_HIT"/>
    <property type="match status" value="1"/>
</dbReference>
<dbReference type="GO" id="GO:0008270">
    <property type="term" value="F:zinc ion binding"/>
    <property type="evidence" value="ECO:0007669"/>
    <property type="project" value="UniProtKB-UniRule"/>
</dbReference>
<evidence type="ECO:0000256" key="4">
    <source>
        <dbReference type="PROSITE-ProRule" id="PRU00453"/>
    </source>
</evidence>
<organism evidence="7 8">
    <name type="scientific">Halteria grandinella</name>
    <dbReference type="NCBI Taxonomy" id="5974"/>
    <lineage>
        <taxon>Eukaryota</taxon>
        <taxon>Sar</taxon>
        <taxon>Alveolata</taxon>
        <taxon>Ciliophora</taxon>
        <taxon>Intramacronucleata</taxon>
        <taxon>Spirotrichea</taxon>
        <taxon>Stichotrichia</taxon>
        <taxon>Sporadotrichida</taxon>
        <taxon>Halteriidae</taxon>
        <taxon>Halteria</taxon>
    </lineage>
</organism>
<keyword evidence="8" id="KW-1185">Reference proteome</keyword>